<feature type="transmembrane region" description="Helical" evidence="1">
    <location>
        <begin position="305"/>
        <end position="327"/>
    </location>
</feature>
<organism evidence="2 3">
    <name type="scientific">Candidatus Neptunichlamydia vexilliferae</name>
    <dbReference type="NCBI Taxonomy" id="1651774"/>
    <lineage>
        <taxon>Bacteria</taxon>
        <taxon>Pseudomonadati</taxon>
        <taxon>Chlamydiota</taxon>
        <taxon>Chlamydiia</taxon>
        <taxon>Parachlamydiales</taxon>
        <taxon>Simkaniaceae</taxon>
        <taxon>Candidatus Neptunichlamydia</taxon>
    </lineage>
</organism>
<evidence type="ECO:0000313" key="3">
    <source>
        <dbReference type="Proteomes" id="UP001194714"/>
    </source>
</evidence>
<comment type="caution">
    <text evidence="2">The sequence shown here is derived from an EMBL/GenBank/DDBJ whole genome shotgun (WGS) entry which is preliminary data.</text>
</comment>
<keyword evidence="1" id="KW-0812">Transmembrane</keyword>
<proteinExistence type="predicted"/>
<evidence type="ECO:0000256" key="1">
    <source>
        <dbReference type="SAM" id="Phobius"/>
    </source>
</evidence>
<name>A0ABS0AZ82_9BACT</name>
<evidence type="ECO:0000313" key="2">
    <source>
        <dbReference type="EMBL" id="MBF5059443.1"/>
    </source>
</evidence>
<reference evidence="2 3" key="1">
    <citation type="submission" date="2020-01" db="EMBL/GenBank/DDBJ databases">
        <title>Draft genome sequence of Cand. Neptunochlamydia vexilliferae K9.</title>
        <authorList>
            <person name="Schulz F."/>
            <person name="Koestlbacher S."/>
            <person name="Wascher F."/>
            <person name="Pizzetti I."/>
            <person name="Horn M."/>
        </authorList>
    </citation>
    <scope>NUCLEOTIDE SEQUENCE [LARGE SCALE GENOMIC DNA]</scope>
    <source>
        <strain evidence="2 3">K9</strain>
    </source>
</reference>
<keyword evidence="1" id="KW-0472">Membrane</keyword>
<sequence length="479" mass="53960">MVRLRAIGDAMEVIGVQKEDSFYRVACLSLVNKELSIKFLEKEEATPSFEKDAYVVTGIDGQDLLIRHLKTPLKKEGALDKTLPFQLESLIPYSLEEVVVKPLYIVGKEGTEATFFTVSKGNLGKHITSFQETGLDPEGVSATPVALRRFAQFFCPTLFSITVFYVGEKSIQIVSIEEGKIGSHLTIHIGSSDFNDSQVVSKLKREVDRAFCFLSHKEGEKEERRILFCGEMARKMESILQDYEGCTLTPVDIEGQQGFDPQTLLPFAIPIGLALDALKNDRESIQFRQEEFVSTHSFGMIKKRLIRGGAIALALLVALALSSHLHLKREEKKLLGRTQKIASRYEGEIPALKEIDYQKGIDEVLAHLNQSLRVPKGEDSYFASPPLVSDLLAFLSDHPNLKEIEILRVEYTLKNYPSLGNPKETYRPKAHLFFTSSEGKKAREFHDAIVDDGGFIDENEDIEWNRNEDEYEIAFFLSA</sequence>
<dbReference type="EMBL" id="JAAEJV010000022">
    <property type="protein sequence ID" value="MBF5059443.1"/>
    <property type="molecule type" value="Genomic_DNA"/>
</dbReference>
<protein>
    <submittedName>
        <fullName evidence="2">Uncharacterized protein</fullName>
    </submittedName>
</protein>
<accession>A0ABS0AZ82</accession>
<dbReference type="SUPFAM" id="SSF53067">
    <property type="entry name" value="Actin-like ATPase domain"/>
    <property type="match status" value="1"/>
</dbReference>
<keyword evidence="3" id="KW-1185">Reference proteome</keyword>
<dbReference type="Gene3D" id="3.30.420.380">
    <property type="match status" value="1"/>
</dbReference>
<keyword evidence="1" id="KW-1133">Transmembrane helix</keyword>
<dbReference type="Proteomes" id="UP001194714">
    <property type="component" value="Unassembled WGS sequence"/>
</dbReference>
<gene>
    <name evidence="2" type="ORF">NEPTK9_000957</name>
</gene>
<dbReference type="InterPro" id="IPR043129">
    <property type="entry name" value="ATPase_NBD"/>
</dbReference>